<evidence type="ECO:0000313" key="2">
    <source>
        <dbReference type="EMBL" id="KAI5080789.1"/>
    </source>
</evidence>
<comment type="caution">
    <text evidence="2">The sequence shown here is derived from an EMBL/GenBank/DDBJ whole genome shotgun (WGS) entry which is preliminary data.</text>
</comment>
<feature type="transmembrane region" description="Helical" evidence="1">
    <location>
        <begin position="7"/>
        <end position="27"/>
    </location>
</feature>
<reference evidence="2" key="1">
    <citation type="submission" date="2021-01" db="EMBL/GenBank/DDBJ databases">
        <title>Adiantum capillus-veneris genome.</title>
        <authorList>
            <person name="Fang Y."/>
            <person name="Liao Q."/>
        </authorList>
    </citation>
    <scope>NUCLEOTIDE SEQUENCE</scope>
    <source>
        <strain evidence="2">H3</strain>
        <tissue evidence="2">Leaf</tissue>
    </source>
</reference>
<evidence type="ECO:0000313" key="3">
    <source>
        <dbReference type="Proteomes" id="UP000886520"/>
    </source>
</evidence>
<accession>A0A9D4V6Q0</accession>
<protein>
    <submittedName>
        <fullName evidence="2">Uncharacterized protein</fullName>
    </submittedName>
</protein>
<evidence type="ECO:0000256" key="1">
    <source>
        <dbReference type="SAM" id="Phobius"/>
    </source>
</evidence>
<keyword evidence="1" id="KW-0472">Membrane</keyword>
<keyword evidence="1" id="KW-0812">Transmembrane</keyword>
<gene>
    <name evidence="2" type="ORF">GOP47_0003972</name>
</gene>
<name>A0A9D4V6Q0_ADICA</name>
<dbReference type="AlphaFoldDB" id="A0A9D4V6Q0"/>
<dbReference type="Proteomes" id="UP000886520">
    <property type="component" value="Chromosome 4"/>
</dbReference>
<keyword evidence="3" id="KW-1185">Reference proteome</keyword>
<keyword evidence="1" id="KW-1133">Transmembrane helix</keyword>
<dbReference type="EMBL" id="JABFUD020000004">
    <property type="protein sequence ID" value="KAI5080789.1"/>
    <property type="molecule type" value="Genomic_DNA"/>
</dbReference>
<organism evidence="2 3">
    <name type="scientific">Adiantum capillus-veneris</name>
    <name type="common">Maidenhair fern</name>
    <dbReference type="NCBI Taxonomy" id="13818"/>
    <lineage>
        <taxon>Eukaryota</taxon>
        <taxon>Viridiplantae</taxon>
        <taxon>Streptophyta</taxon>
        <taxon>Embryophyta</taxon>
        <taxon>Tracheophyta</taxon>
        <taxon>Polypodiopsida</taxon>
        <taxon>Polypodiidae</taxon>
        <taxon>Polypodiales</taxon>
        <taxon>Pteridineae</taxon>
        <taxon>Pteridaceae</taxon>
        <taxon>Vittarioideae</taxon>
        <taxon>Adiantum</taxon>
    </lineage>
</organism>
<sequence length="180" mass="19543">MIQSFKLFIVSPSFGSSSISSMIQGFILLINISNSCSISISSMIKGFILLITIPSSCSISIFTSTSLSIAVLWRKCRNISTPTCSIIWTISFHKEGMGLLCCPCVPCGIALFEPSLSAAICLLVDDILVWEQGSVLFVWKGSFVVRVQKDHQSACEIEKKAGISAMWQAHGVALESKDLI</sequence>
<feature type="transmembrane region" description="Helical" evidence="1">
    <location>
        <begin position="47"/>
        <end position="73"/>
    </location>
</feature>
<proteinExistence type="predicted"/>